<feature type="compositionally biased region" description="Basic and acidic residues" evidence="1">
    <location>
        <begin position="47"/>
        <end position="57"/>
    </location>
</feature>
<feature type="chain" id="PRO_5046198639" description="Low-complexity protein" evidence="2">
    <location>
        <begin position="25"/>
        <end position="99"/>
    </location>
</feature>
<reference evidence="3 4" key="1">
    <citation type="submission" date="2024-04" db="EMBL/GenBank/DDBJ databases">
        <title>Luteolibacter sp. isolated from soil.</title>
        <authorList>
            <person name="An J."/>
        </authorList>
    </citation>
    <scope>NUCLEOTIDE SEQUENCE [LARGE SCALE GENOMIC DNA]</scope>
    <source>
        <strain evidence="3 4">Y139</strain>
    </source>
</reference>
<feature type="region of interest" description="Disordered" evidence="1">
    <location>
        <begin position="32"/>
        <end position="99"/>
    </location>
</feature>
<keyword evidence="4" id="KW-1185">Reference proteome</keyword>
<keyword evidence="2" id="KW-0732">Signal</keyword>
<accession>A0ABU9AX37</accession>
<dbReference type="Proteomes" id="UP001371305">
    <property type="component" value="Unassembled WGS sequence"/>
</dbReference>
<evidence type="ECO:0000313" key="4">
    <source>
        <dbReference type="Proteomes" id="UP001371305"/>
    </source>
</evidence>
<dbReference type="RefSeq" id="WP_341404924.1">
    <property type="nucleotide sequence ID" value="NZ_JBBUKT010000004.1"/>
</dbReference>
<organism evidence="3 4">
    <name type="scientific">Luteolibacter soli</name>
    <dbReference type="NCBI Taxonomy" id="3135280"/>
    <lineage>
        <taxon>Bacteria</taxon>
        <taxon>Pseudomonadati</taxon>
        <taxon>Verrucomicrobiota</taxon>
        <taxon>Verrucomicrobiia</taxon>
        <taxon>Verrucomicrobiales</taxon>
        <taxon>Verrucomicrobiaceae</taxon>
        <taxon>Luteolibacter</taxon>
    </lineage>
</organism>
<feature type="compositionally biased region" description="Basic and acidic residues" evidence="1">
    <location>
        <begin position="90"/>
        <end position="99"/>
    </location>
</feature>
<name>A0ABU9AX37_9BACT</name>
<gene>
    <name evidence="3" type="ORF">WKV53_12470</name>
</gene>
<evidence type="ECO:0000313" key="3">
    <source>
        <dbReference type="EMBL" id="MEK7951322.1"/>
    </source>
</evidence>
<comment type="caution">
    <text evidence="3">The sequence shown here is derived from an EMBL/GenBank/DDBJ whole genome shotgun (WGS) entry which is preliminary data.</text>
</comment>
<evidence type="ECO:0000256" key="1">
    <source>
        <dbReference type="SAM" id="MobiDB-lite"/>
    </source>
</evidence>
<protein>
    <recommendedName>
        <fullName evidence="5">Low-complexity protein</fullName>
    </recommendedName>
</protein>
<proteinExistence type="predicted"/>
<sequence length="99" mass="9694">MKTNKNIIAGAAIAGILSGGYAFAAKPSVPTGSHKDGSAFSAGVQAADEKGETHDCKGQNSCKGKGGCKGGDNGCAGKNSCKGKGGCAMKDGKATKKDK</sequence>
<dbReference type="EMBL" id="JBBUKT010000004">
    <property type="protein sequence ID" value="MEK7951322.1"/>
    <property type="molecule type" value="Genomic_DNA"/>
</dbReference>
<feature type="signal peptide" evidence="2">
    <location>
        <begin position="1"/>
        <end position="24"/>
    </location>
</feature>
<evidence type="ECO:0000256" key="2">
    <source>
        <dbReference type="SAM" id="SignalP"/>
    </source>
</evidence>
<feature type="compositionally biased region" description="Gly residues" evidence="1">
    <location>
        <begin position="64"/>
        <end position="74"/>
    </location>
</feature>
<evidence type="ECO:0008006" key="5">
    <source>
        <dbReference type="Google" id="ProtNLM"/>
    </source>
</evidence>